<accession>A0AAV4JS19</accession>
<organism evidence="3 4">
    <name type="scientific">Elysia marginata</name>
    <dbReference type="NCBI Taxonomy" id="1093978"/>
    <lineage>
        <taxon>Eukaryota</taxon>
        <taxon>Metazoa</taxon>
        <taxon>Spiralia</taxon>
        <taxon>Lophotrochozoa</taxon>
        <taxon>Mollusca</taxon>
        <taxon>Gastropoda</taxon>
        <taxon>Heterobranchia</taxon>
        <taxon>Euthyneura</taxon>
        <taxon>Panpulmonata</taxon>
        <taxon>Sacoglossa</taxon>
        <taxon>Placobranchoidea</taxon>
        <taxon>Plakobranchidae</taxon>
        <taxon>Elysia</taxon>
    </lineage>
</organism>
<feature type="transmembrane region" description="Helical" evidence="2">
    <location>
        <begin position="47"/>
        <end position="65"/>
    </location>
</feature>
<keyword evidence="4" id="KW-1185">Reference proteome</keyword>
<evidence type="ECO:0000256" key="1">
    <source>
        <dbReference type="SAM" id="MobiDB-lite"/>
    </source>
</evidence>
<gene>
    <name evidence="3" type="ORF">ElyMa_005177300</name>
</gene>
<keyword evidence="2" id="KW-1133">Transmembrane helix</keyword>
<evidence type="ECO:0000313" key="4">
    <source>
        <dbReference type="Proteomes" id="UP000762676"/>
    </source>
</evidence>
<name>A0AAV4JS19_9GAST</name>
<dbReference type="EMBL" id="BMAT01010356">
    <property type="protein sequence ID" value="GFS25185.1"/>
    <property type="molecule type" value="Genomic_DNA"/>
</dbReference>
<feature type="compositionally biased region" description="Polar residues" evidence="1">
    <location>
        <begin position="197"/>
        <end position="208"/>
    </location>
</feature>
<evidence type="ECO:0008006" key="5">
    <source>
        <dbReference type="Google" id="ProtNLM"/>
    </source>
</evidence>
<dbReference type="Proteomes" id="UP000762676">
    <property type="component" value="Unassembled WGS sequence"/>
</dbReference>
<reference evidence="3 4" key="1">
    <citation type="journal article" date="2021" name="Elife">
        <title>Chloroplast acquisition without the gene transfer in kleptoplastic sea slugs, Plakobranchus ocellatus.</title>
        <authorList>
            <person name="Maeda T."/>
            <person name="Takahashi S."/>
            <person name="Yoshida T."/>
            <person name="Shimamura S."/>
            <person name="Takaki Y."/>
            <person name="Nagai Y."/>
            <person name="Toyoda A."/>
            <person name="Suzuki Y."/>
            <person name="Arimoto A."/>
            <person name="Ishii H."/>
            <person name="Satoh N."/>
            <person name="Nishiyama T."/>
            <person name="Hasebe M."/>
            <person name="Maruyama T."/>
            <person name="Minagawa J."/>
            <person name="Obokata J."/>
            <person name="Shigenobu S."/>
        </authorList>
    </citation>
    <scope>NUCLEOTIDE SEQUENCE [LARGE SCALE GENOMIC DNA]</scope>
</reference>
<comment type="caution">
    <text evidence="3">The sequence shown here is derived from an EMBL/GenBank/DDBJ whole genome shotgun (WGS) entry which is preliminary data.</text>
</comment>
<dbReference type="AlphaFoldDB" id="A0AAV4JS19"/>
<sequence length="208" mass="23121">MLRRPGIMGMSDCVLLSSKQITGSASIDRWVSNLASHQGRRSPREDLDLIMALLWLVMVFLASVIQLEFNFVVFLLVILCSLWSRGKHALRRVKNIGFAYISCDRFFEVTEAHTGLQGLPLVRDGQVSGCWCLADCTGLDSAGHARQGSATTPTSSDRHNGNQQFTVSAELEQMVLLTVIERDDNSAWPDLIKSPTDKNQASQKVKKR</sequence>
<evidence type="ECO:0000256" key="2">
    <source>
        <dbReference type="SAM" id="Phobius"/>
    </source>
</evidence>
<feature type="region of interest" description="Disordered" evidence="1">
    <location>
        <begin position="187"/>
        <end position="208"/>
    </location>
</feature>
<protein>
    <recommendedName>
        <fullName evidence="5">CS domain-containing protein</fullName>
    </recommendedName>
</protein>
<keyword evidence="2" id="KW-0472">Membrane</keyword>
<evidence type="ECO:0000313" key="3">
    <source>
        <dbReference type="EMBL" id="GFS25185.1"/>
    </source>
</evidence>
<keyword evidence="2" id="KW-0812">Transmembrane</keyword>
<proteinExistence type="predicted"/>